<accession>A0A0J1H0P9</accession>
<evidence type="ECO:0000259" key="3">
    <source>
        <dbReference type="SMART" id="SM00822"/>
    </source>
</evidence>
<comment type="caution">
    <text evidence="4">The sequence shown here is derived from an EMBL/GenBank/DDBJ whole genome shotgun (WGS) entry which is preliminary data.</text>
</comment>
<feature type="domain" description="Ketoreductase" evidence="3">
    <location>
        <begin position="6"/>
        <end position="193"/>
    </location>
</feature>
<dbReference type="InterPro" id="IPR036291">
    <property type="entry name" value="NAD(P)-bd_dom_sf"/>
</dbReference>
<dbReference type="RefSeq" id="WP_047879097.1">
    <property type="nucleotide sequence ID" value="NZ_LDOT01000014.1"/>
</dbReference>
<dbReference type="GO" id="GO:0004316">
    <property type="term" value="F:3-oxoacyl-[acyl-carrier-protein] reductase (NADPH) activity"/>
    <property type="evidence" value="ECO:0007669"/>
    <property type="project" value="UniProtKB-EC"/>
</dbReference>
<dbReference type="PANTHER" id="PTHR42760:SF135">
    <property type="entry name" value="BLL7886 PROTEIN"/>
    <property type="match status" value="1"/>
</dbReference>
<evidence type="ECO:0000313" key="4">
    <source>
        <dbReference type="EMBL" id="KLV05415.1"/>
    </source>
</evidence>
<dbReference type="InterPro" id="IPR057326">
    <property type="entry name" value="KR_dom"/>
</dbReference>
<reference evidence="4 5" key="1">
    <citation type="submission" date="2015-05" db="EMBL/GenBank/DDBJ databases">
        <title>Photobacterium galathea sp. nov.</title>
        <authorList>
            <person name="Machado H."/>
            <person name="Gram L."/>
        </authorList>
    </citation>
    <scope>NUCLEOTIDE SEQUENCE [LARGE SCALE GENOMIC DNA]</scope>
    <source>
        <strain evidence="4 5">CGMCC 1.12159</strain>
    </source>
</reference>
<comment type="similarity">
    <text evidence="1">Belongs to the short-chain dehydrogenases/reductases (SDR) family.</text>
</comment>
<dbReference type="InterPro" id="IPR002347">
    <property type="entry name" value="SDR_fam"/>
</dbReference>
<dbReference type="PATRIC" id="fig|1195763.3.peg.2516"/>
<dbReference type="Proteomes" id="UP000036097">
    <property type="component" value="Unassembled WGS sequence"/>
</dbReference>
<dbReference type="Gene3D" id="3.40.50.720">
    <property type="entry name" value="NAD(P)-binding Rossmann-like Domain"/>
    <property type="match status" value="1"/>
</dbReference>
<dbReference type="GO" id="GO:0030497">
    <property type="term" value="P:fatty acid elongation"/>
    <property type="evidence" value="ECO:0007669"/>
    <property type="project" value="TreeGrafter"/>
</dbReference>
<dbReference type="PANTHER" id="PTHR42760">
    <property type="entry name" value="SHORT-CHAIN DEHYDROGENASES/REDUCTASES FAMILY MEMBER"/>
    <property type="match status" value="1"/>
</dbReference>
<dbReference type="PRINTS" id="PR00081">
    <property type="entry name" value="GDHRDH"/>
</dbReference>
<dbReference type="EC" id="1.1.1.100" evidence="4"/>
<sequence length="252" mass="26732">MDIRQSTIAITGAGQGLGQMIAICLARAGADLALLDIDPEGLAATQRQCHMLSAKALIYQVNVTDENQVEAVFEQIMGDFGRLNGLINNAGILHDGMLVKAKGDDIEKMPLSQFQNVMAVNCTGTFLCGREAALQMIQADCEGAIINISSIARAGNAGQSNYAASKAAVATMAVCWAKELARYGIRAAAIAPGVIDTSMAKQLKPEAIERLQAMIPLGRIGKPSEVAEAVKFILKSDYFTGRVLEVDGGMRM</sequence>
<dbReference type="NCBIfam" id="NF006072">
    <property type="entry name" value="PRK08217.1"/>
    <property type="match status" value="1"/>
</dbReference>
<dbReference type="AlphaFoldDB" id="A0A0J1H0P9"/>
<dbReference type="FunFam" id="3.40.50.720:FF:000173">
    <property type="entry name" value="3-oxoacyl-[acyl-carrier protein] reductase"/>
    <property type="match status" value="1"/>
</dbReference>
<dbReference type="STRING" id="1195763.ABT56_11925"/>
<evidence type="ECO:0000256" key="1">
    <source>
        <dbReference type="ARBA" id="ARBA00006484"/>
    </source>
</evidence>
<dbReference type="Pfam" id="PF13561">
    <property type="entry name" value="adh_short_C2"/>
    <property type="match status" value="1"/>
</dbReference>
<gene>
    <name evidence="4" type="primary">fabG</name>
    <name evidence="4" type="ORF">ABT56_11925</name>
</gene>
<dbReference type="InterPro" id="IPR020904">
    <property type="entry name" value="Sc_DH/Rdtase_CS"/>
</dbReference>
<dbReference type="SMART" id="SM00822">
    <property type="entry name" value="PKS_KR"/>
    <property type="match status" value="1"/>
</dbReference>
<keyword evidence="5" id="KW-1185">Reference proteome</keyword>
<protein>
    <submittedName>
        <fullName evidence="4">3-ketoacyl-ACP reductase</fullName>
        <ecNumber evidence="4">1.1.1.100</ecNumber>
    </submittedName>
</protein>
<evidence type="ECO:0000256" key="2">
    <source>
        <dbReference type="ARBA" id="ARBA00023002"/>
    </source>
</evidence>
<dbReference type="PROSITE" id="PS00061">
    <property type="entry name" value="ADH_SHORT"/>
    <property type="match status" value="1"/>
</dbReference>
<dbReference type="SUPFAM" id="SSF51735">
    <property type="entry name" value="NAD(P)-binding Rossmann-fold domains"/>
    <property type="match status" value="1"/>
</dbReference>
<dbReference type="PRINTS" id="PR00080">
    <property type="entry name" value="SDRFAMILY"/>
</dbReference>
<evidence type="ECO:0000313" key="5">
    <source>
        <dbReference type="Proteomes" id="UP000036097"/>
    </source>
</evidence>
<dbReference type="OrthoDB" id="20590at2"/>
<dbReference type="EMBL" id="LDOT01000014">
    <property type="protein sequence ID" value="KLV05415.1"/>
    <property type="molecule type" value="Genomic_DNA"/>
</dbReference>
<keyword evidence="2 4" id="KW-0560">Oxidoreductase</keyword>
<organism evidence="4 5">
    <name type="scientific">Photobacterium aquae</name>
    <dbReference type="NCBI Taxonomy" id="1195763"/>
    <lineage>
        <taxon>Bacteria</taxon>
        <taxon>Pseudomonadati</taxon>
        <taxon>Pseudomonadota</taxon>
        <taxon>Gammaproteobacteria</taxon>
        <taxon>Vibrionales</taxon>
        <taxon>Vibrionaceae</taxon>
        <taxon>Photobacterium</taxon>
    </lineage>
</organism>
<proteinExistence type="inferred from homology"/>
<name>A0A0J1H0P9_9GAMM</name>